<dbReference type="AlphaFoldDB" id="A0A853CDQ5"/>
<protein>
    <recommendedName>
        <fullName evidence="3">GRAM domain-containing protein</fullName>
    </recommendedName>
</protein>
<proteinExistence type="predicted"/>
<evidence type="ECO:0000313" key="1">
    <source>
        <dbReference type="EMBL" id="NYJ04273.1"/>
    </source>
</evidence>
<comment type="caution">
    <text evidence="1">The sequence shown here is derived from an EMBL/GenBank/DDBJ whole genome shotgun (WGS) entry which is preliminary data.</text>
</comment>
<name>A0A853CDQ5_9ACTN</name>
<dbReference type="EMBL" id="JACBZT010000001">
    <property type="protein sequence ID" value="NYJ04273.1"/>
    <property type="molecule type" value="Genomic_DNA"/>
</dbReference>
<dbReference type="RefSeq" id="WP_179715008.1">
    <property type="nucleotide sequence ID" value="NZ_JACBZT010000001.1"/>
</dbReference>
<sequence>MGLFGGGTQVVPIPMDDDETELLREVATVHPGTLSSIPGDLVLTSSRLVFAPVQGKKAPQLITWRFTKGKSRTKAPDALAAARAKSAPGLMRPPTLVLTTGDGTTWEIGILAGRRKPNRSPDNARARDRLVEAIQGRLAD</sequence>
<evidence type="ECO:0000313" key="2">
    <source>
        <dbReference type="Proteomes" id="UP000541969"/>
    </source>
</evidence>
<keyword evidence="2" id="KW-1185">Reference proteome</keyword>
<reference evidence="1 2" key="1">
    <citation type="submission" date="2020-07" db="EMBL/GenBank/DDBJ databases">
        <title>Sequencing the genomes of 1000 actinobacteria strains.</title>
        <authorList>
            <person name="Klenk H.-P."/>
        </authorList>
    </citation>
    <scope>NUCLEOTIDE SEQUENCE [LARGE SCALE GENOMIC DNA]</scope>
    <source>
        <strain evidence="1 2">DSM 104001</strain>
    </source>
</reference>
<dbReference type="Proteomes" id="UP000541969">
    <property type="component" value="Unassembled WGS sequence"/>
</dbReference>
<evidence type="ECO:0008006" key="3">
    <source>
        <dbReference type="Google" id="ProtNLM"/>
    </source>
</evidence>
<gene>
    <name evidence="1" type="ORF">GGQ55_000551</name>
</gene>
<accession>A0A853CDQ5</accession>
<organism evidence="1 2">
    <name type="scientific">Petropleomorpha daqingensis</name>
    <dbReference type="NCBI Taxonomy" id="2026353"/>
    <lineage>
        <taxon>Bacteria</taxon>
        <taxon>Bacillati</taxon>
        <taxon>Actinomycetota</taxon>
        <taxon>Actinomycetes</taxon>
        <taxon>Geodermatophilales</taxon>
        <taxon>Geodermatophilaceae</taxon>
        <taxon>Petropleomorpha</taxon>
    </lineage>
</organism>